<dbReference type="PROSITE" id="PS51257">
    <property type="entry name" value="PROKAR_LIPOPROTEIN"/>
    <property type="match status" value="1"/>
</dbReference>
<name>A0A9P8PGR4_9ASCO</name>
<reference evidence="2" key="2">
    <citation type="submission" date="2021-01" db="EMBL/GenBank/DDBJ databases">
        <authorList>
            <person name="Schikora-Tamarit M.A."/>
        </authorList>
    </citation>
    <scope>NUCLEOTIDE SEQUENCE</scope>
    <source>
        <strain evidence="2">CBS6075</strain>
    </source>
</reference>
<feature type="chain" id="PRO_5040365663" description="Secreted protein" evidence="1">
    <location>
        <begin position="21"/>
        <end position="124"/>
    </location>
</feature>
<dbReference type="GeneID" id="70232309"/>
<feature type="signal peptide" evidence="1">
    <location>
        <begin position="1"/>
        <end position="20"/>
    </location>
</feature>
<dbReference type="EMBL" id="JAEUBE010000055">
    <property type="protein sequence ID" value="KAH3671636.1"/>
    <property type="molecule type" value="Genomic_DNA"/>
</dbReference>
<evidence type="ECO:0000313" key="2">
    <source>
        <dbReference type="EMBL" id="KAH3671636.1"/>
    </source>
</evidence>
<organism evidence="2 3">
    <name type="scientific">Ogataea philodendri</name>
    <dbReference type="NCBI Taxonomy" id="1378263"/>
    <lineage>
        <taxon>Eukaryota</taxon>
        <taxon>Fungi</taxon>
        <taxon>Dikarya</taxon>
        <taxon>Ascomycota</taxon>
        <taxon>Saccharomycotina</taxon>
        <taxon>Pichiomycetes</taxon>
        <taxon>Pichiales</taxon>
        <taxon>Pichiaceae</taxon>
        <taxon>Ogataea</taxon>
    </lineage>
</organism>
<evidence type="ECO:0000256" key="1">
    <source>
        <dbReference type="SAM" id="SignalP"/>
    </source>
</evidence>
<evidence type="ECO:0008006" key="4">
    <source>
        <dbReference type="Google" id="ProtNLM"/>
    </source>
</evidence>
<dbReference type="AlphaFoldDB" id="A0A9P8PGR4"/>
<evidence type="ECO:0000313" key="3">
    <source>
        <dbReference type="Proteomes" id="UP000769157"/>
    </source>
</evidence>
<gene>
    <name evidence="2" type="ORF">OGAPHI_000341</name>
</gene>
<protein>
    <recommendedName>
        <fullName evidence="4">Secreted protein</fullName>
    </recommendedName>
</protein>
<accession>A0A9P8PGR4</accession>
<keyword evidence="1" id="KW-0732">Signal</keyword>
<proteinExistence type="predicted"/>
<comment type="caution">
    <text evidence="2">The sequence shown here is derived from an EMBL/GenBank/DDBJ whole genome shotgun (WGS) entry which is preliminary data.</text>
</comment>
<reference evidence="2" key="1">
    <citation type="journal article" date="2021" name="Open Biol.">
        <title>Shared evolutionary footprints suggest mitochondrial oxidative damage underlies multiple complex I losses in fungi.</title>
        <authorList>
            <person name="Schikora-Tamarit M.A."/>
            <person name="Marcet-Houben M."/>
            <person name="Nosek J."/>
            <person name="Gabaldon T."/>
        </authorList>
    </citation>
    <scope>NUCLEOTIDE SEQUENCE</scope>
    <source>
        <strain evidence="2">CBS6075</strain>
    </source>
</reference>
<dbReference type="RefSeq" id="XP_046064812.1">
    <property type="nucleotide sequence ID" value="XM_046204403.1"/>
</dbReference>
<sequence length="124" mass="13405">MKWLSLATRLTNLTPVLVLSCKFEPTCFLAFLPNTSANISIVPSSVTTASDRGSNKVMETAAERHFSVNSTLELATETIWTSESSALDTASKSVLLLHCTTLVIEAWCDLGAGIFTSCWDSCIL</sequence>
<keyword evidence="3" id="KW-1185">Reference proteome</keyword>
<dbReference type="Proteomes" id="UP000769157">
    <property type="component" value="Unassembled WGS sequence"/>
</dbReference>